<evidence type="ECO:0000313" key="5">
    <source>
        <dbReference type="EMBL" id="KAK5105772.1"/>
    </source>
</evidence>
<evidence type="ECO:0000256" key="1">
    <source>
        <dbReference type="ARBA" id="ARBA00022679"/>
    </source>
</evidence>
<evidence type="ECO:0000256" key="3">
    <source>
        <dbReference type="SAM" id="MobiDB-lite"/>
    </source>
</evidence>
<protein>
    <recommendedName>
        <fullName evidence="4">N-acetyltransferase domain-containing protein</fullName>
    </recommendedName>
</protein>
<feature type="compositionally biased region" description="Basic and acidic residues" evidence="3">
    <location>
        <begin position="21"/>
        <end position="31"/>
    </location>
</feature>
<dbReference type="Pfam" id="PF13673">
    <property type="entry name" value="Acetyltransf_10"/>
    <property type="match status" value="1"/>
</dbReference>
<keyword evidence="2" id="KW-0012">Acyltransferase</keyword>
<feature type="region of interest" description="Disordered" evidence="3">
    <location>
        <begin position="1"/>
        <end position="71"/>
    </location>
</feature>
<name>A0AAN7TAH0_9PEZI</name>
<feature type="compositionally biased region" description="Basic and acidic residues" evidence="3">
    <location>
        <begin position="1"/>
        <end position="12"/>
    </location>
</feature>
<sequence length="270" mass="29843">MPRDLAALKEDSLQGMHHITKSPDDVEDSRQEAVSPPQRTLSPEDENEMQQGLRGPPKSRRDELNPYTQSLTPADVESCTRLEEESFPPQERCSKEKFQYRLRTCGELSLGIFTSHEGDDIATAKTSAPVYSGAPERKSVLIGHVIATKTTASVVTDDAMALPSSAESSHQGHQQLGRTLCIHSLAVLPDFQHRGLGQTLLRAYLQRIEGQGVADRVALIAHEHLIPFYEGFGFVNQGQSKCQFGGGGWFDMVRELEREAMHVEYTRGGG</sequence>
<reference evidence="5" key="1">
    <citation type="submission" date="2023-08" db="EMBL/GenBank/DDBJ databases">
        <title>Black Yeasts Isolated from many extreme environments.</title>
        <authorList>
            <person name="Coleine C."/>
            <person name="Stajich J.E."/>
            <person name="Selbmann L."/>
        </authorList>
    </citation>
    <scope>NUCLEOTIDE SEQUENCE</scope>
    <source>
        <strain evidence="5">CCFEE 5401</strain>
    </source>
</reference>
<dbReference type="GO" id="GO:0005737">
    <property type="term" value="C:cytoplasm"/>
    <property type="evidence" value="ECO:0007669"/>
    <property type="project" value="TreeGrafter"/>
</dbReference>
<dbReference type="InterPro" id="IPR051635">
    <property type="entry name" value="SNAT-like"/>
</dbReference>
<dbReference type="InterPro" id="IPR016181">
    <property type="entry name" value="Acyl_CoA_acyltransferase"/>
</dbReference>
<evidence type="ECO:0000313" key="6">
    <source>
        <dbReference type="Proteomes" id="UP001310890"/>
    </source>
</evidence>
<dbReference type="SUPFAM" id="SSF55729">
    <property type="entry name" value="Acyl-CoA N-acyltransferases (Nat)"/>
    <property type="match status" value="1"/>
</dbReference>
<dbReference type="AlphaFoldDB" id="A0AAN7TAH0"/>
<dbReference type="Proteomes" id="UP001310890">
    <property type="component" value="Unassembled WGS sequence"/>
</dbReference>
<evidence type="ECO:0000259" key="4">
    <source>
        <dbReference type="PROSITE" id="PS51186"/>
    </source>
</evidence>
<dbReference type="GO" id="GO:0004059">
    <property type="term" value="F:aralkylamine N-acetyltransferase activity"/>
    <property type="evidence" value="ECO:0007669"/>
    <property type="project" value="TreeGrafter"/>
</dbReference>
<organism evidence="5 6">
    <name type="scientific">Meristemomyces frigidus</name>
    <dbReference type="NCBI Taxonomy" id="1508187"/>
    <lineage>
        <taxon>Eukaryota</taxon>
        <taxon>Fungi</taxon>
        <taxon>Dikarya</taxon>
        <taxon>Ascomycota</taxon>
        <taxon>Pezizomycotina</taxon>
        <taxon>Dothideomycetes</taxon>
        <taxon>Dothideomycetidae</taxon>
        <taxon>Mycosphaerellales</taxon>
        <taxon>Teratosphaeriaceae</taxon>
        <taxon>Meristemomyces</taxon>
    </lineage>
</organism>
<dbReference type="InterPro" id="IPR000182">
    <property type="entry name" value="GNAT_dom"/>
</dbReference>
<proteinExistence type="predicted"/>
<accession>A0AAN7TAH0</accession>
<dbReference type="PROSITE" id="PS51186">
    <property type="entry name" value="GNAT"/>
    <property type="match status" value="1"/>
</dbReference>
<dbReference type="PANTHER" id="PTHR10908:SF0">
    <property type="entry name" value="SEROTONIN N-ACETYLTRANSFERASE"/>
    <property type="match status" value="1"/>
</dbReference>
<comment type="caution">
    <text evidence="5">The sequence shown here is derived from an EMBL/GenBank/DDBJ whole genome shotgun (WGS) entry which is preliminary data.</text>
</comment>
<dbReference type="PANTHER" id="PTHR10908">
    <property type="entry name" value="SEROTONIN N-ACETYLTRANSFERASE"/>
    <property type="match status" value="1"/>
</dbReference>
<dbReference type="EMBL" id="JAVRRL010000156">
    <property type="protein sequence ID" value="KAK5105772.1"/>
    <property type="molecule type" value="Genomic_DNA"/>
</dbReference>
<keyword evidence="1" id="KW-0808">Transferase</keyword>
<evidence type="ECO:0000256" key="2">
    <source>
        <dbReference type="ARBA" id="ARBA00023315"/>
    </source>
</evidence>
<feature type="domain" description="N-acetyltransferase" evidence="4">
    <location>
        <begin position="66"/>
        <end position="257"/>
    </location>
</feature>
<dbReference type="Gene3D" id="3.40.630.30">
    <property type="match status" value="1"/>
</dbReference>
<gene>
    <name evidence="5" type="ORF">LTR62_002172</name>
</gene>
<dbReference type="CDD" id="cd04301">
    <property type="entry name" value="NAT_SF"/>
    <property type="match status" value="1"/>
</dbReference>